<reference evidence="2 3" key="1">
    <citation type="submission" date="2024-01" db="EMBL/GenBank/DDBJ databases">
        <title>The complete chloroplast genome sequence of Lithospermum erythrorhizon: insights into the phylogenetic relationship among Boraginaceae species and the maternal lineages of purple gromwells.</title>
        <authorList>
            <person name="Okada T."/>
            <person name="Watanabe K."/>
        </authorList>
    </citation>
    <scope>NUCLEOTIDE SEQUENCE [LARGE SCALE GENOMIC DNA]</scope>
</reference>
<name>A0AAV3QI43_LITER</name>
<dbReference type="AlphaFoldDB" id="A0AAV3QI43"/>
<proteinExistence type="predicted"/>
<evidence type="ECO:0008006" key="4">
    <source>
        <dbReference type="Google" id="ProtNLM"/>
    </source>
</evidence>
<evidence type="ECO:0000256" key="1">
    <source>
        <dbReference type="SAM" id="MobiDB-lite"/>
    </source>
</evidence>
<evidence type="ECO:0000313" key="2">
    <source>
        <dbReference type="EMBL" id="GAA0163774.1"/>
    </source>
</evidence>
<gene>
    <name evidence="2" type="ORF">LIER_39656</name>
</gene>
<evidence type="ECO:0000313" key="3">
    <source>
        <dbReference type="Proteomes" id="UP001454036"/>
    </source>
</evidence>
<dbReference type="PANTHER" id="PTHR33437:SF2">
    <property type="entry name" value="OS06G0361200 PROTEIN"/>
    <property type="match status" value="1"/>
</dbReference>
<dbReference type="PANTHER" id="PTHR33437">
    <property type="entry name" value="OS06G0361200 PROTEIN"/>
    <property type="match status" value="1"/>
</dbReference>
<feature type="region of interest" description="Disordered" evidence="1">
    <location>
        <begin position="1"/>
        <end position="46"/>
    </location>
</feature>
<sequence length="207" mass="23676">MELSIAANKAPNSSQDFRRSKDKIEVKNAKKKKGEDRPGMKDRRKLSLKELQENSYPFFDSDVSRMFDDLVTQKLIDLPEIRPDEAGKVDNPNYYKCHRLVGHPIEKCFVFKDKVMELASEGMILLEEDKVATNQISIEFGALDPVMISFSREDDPEIFKKDHNVSENLLSFGGEYDNLDEGWTLVSRKKRNGAKSRKLASTKSKAL</sequence>
<feature type="compositionally biased region" description="Basic and acidic residues" evidence="1">
    <location>
        <begin position="16"/>
        <end position="46"/>
    </location>
</feature>
<dbReference type="Proteomes" id="UP001454036">
    <property type="component" value="Unassembled WGS sequence"/>
</dbReference>
<comment type="caution">
    <text evidence="2">The sequence shown here is derived from an EMBL/GenBank/DDBJ whole genome shotgun (WGS) entry which is preliminary data.</text>
</comment>
<dbReference type="EMBL" id="BAABME010021612">
    <property type="protein sequence ID" value="GAA0163774.1"/>
    <property type="molecule type" value="Genomic_DNA"/>
</dbReference>
<keyword evidence="3" id="KW-1185">Reference proteome</keyword>
<accession>A0AAV3QI43</accession>
<protein>
    <recommendedName>
        <fullName evidence="4">Ty3-gypsy retrotransposon protein</fullName>
    </recommendedName>
</protein>
<organism evidence="2 3">
    <name type="scientific">Lithospermum erythrorhizon</name>
    <name type="common">Purple gromwell</name>
    <name type="synonym">Lithospermum officinale var. erythrorhizon</name>
    <dbReference type="NCBI Taxonomy" id="34254"/>
    <lineage>
        <taxon>Eukaryota</taxon>
        <taxon>Viridiplantae</taxon>
        <taxon>Streptophyta</taxon>
        <taxon>Embryophyta</taxon>
        <taxon>Tracheophyta</taxon>
        <taxon>Spermatophyta</taxon>
        <taxon>Magnoliopsida</taxon>
        <taxon>eudicotyledons</taxon>
        <taxon>Gunneridae</taxon>
        <taxon>Pentapetalae</taxon>
        <taxon>asterids</taxon>
        <taxon>lamiids</taxon>
        <taxon>Boraginales</taxon>
        <taxon>Boraginaceae</taxon>
        <taxon>Boraginoideae</taxon>
        <taxon>Lithospermeae</taxon>
        <taxon>Lithospermum</taxon>
    </lineage>
</organism>